<organism evidence="1">
    <name type="scientific">Anguilla anguilla</name>
    <name type="common">European freshwater eel</name>
    <name type="synonym">Muraena anguilla</name>
    <dbReference type="NCBI Taxonomy" id="7936"/>
    <lineage>
        <taxon>Eukaryota</taxon>
        <taxon>Metazoa</taxon>
        <taxon>Chordata</taxon>
        <taxon>Craniata</taxon>
        <taxon>Vertebrata</taxon>
        <taxon>Euteleostomi</taxon>
        <taxon>Actinopterygii</taxon>
        <taxon>Neopterygii</taxon>
        <taxon>Teleostei</taxon>
        <taxon>Anguilliformes</taxon>
        <taxon>Anguillidae</taxon>
        <taxon>Anguilla</taxon>
    </lineage>
</organism>
<sequence length="16" mass="1648">MTITSNSLSNHSPGCV</sequence>
<evidence type="ECO:0000313" key="1">
    <source>
        <dbReference type="EMBL" id="JAI02742.1"/>
    </source>
</evidence>
<name>A0A0E9XK07_ANGAN</name>
<dbReference type="EMBL" id="GBXM01005836">
    <property type="protein sequence ID" value="JAI02742.1"/>
    <property type="molecule type" value="Transcribed_RNA"/>
</dbReference>
<protein>
    <submittedName>
        <fullName evidence="1">Uncharacterized protein</fullName>
    </submittedName>
</protein>
<proteinExistence type="predicted"/>
<accession>A0A0E9XK07</accession>
<reference evidence="1" key="1">
    <citation type="submission" date="2014-11" db="EMBL/GenBank/DDBJ databases">
        <authorList>
            <person name="Amaro Gonzalez C."/>
        </authorList>
    </citation>
    <scope>NUCLEOTIDE SEQUENCE</scope>
</reference>
<dbReference type="AlphaFoldDB" id="A0A0E9XK07"/>
<reference evidence="1" key="2">
    <citation type="journal article" date="2015" name="Fish Shellfish Immunol.">
        <title>Early steps in the European eel (Anguilla anguilla)-Vibrio vulnificus interaction in the gills: Role of the RtxA13 toxin.</title>
        <authorList>
            <person name="Callol A."/>
            <person name="Pajuelo D."/>
            <person name="Ebbesson L."/>
            <person name="Teles M."/>
            <person name="MacKenzie S."/>
            <person name="Amaro C."/>
        </authorList>
    </citation>
    <scope>NUCLEOTIDE SEQUENCE</scope>
</reference>